<dbReference type="Proteomes" id="UP000789396">
    <property type="component" value="Unassembled WGS sequence"/>
</dbReference>
<dbReference type="SUPFAM" id="SSF140996">
    <property type="entry name" value="Hermes dimerisation domain"/>
    <property type="match status" value="1"/>
</dbReference>
<evidence type="ECO:0000313" key="2">
    <source>
        <dbReference type="Proteomes" id="UP000789396"/>
    </source>
</evidence>
<feature type="non-terminal residue" evidence="1">
    <location>
        <position position="126"/>
    </location>
</feature>
<dbReference type="EMBL" id="CAJVPZ010004360">
    <property type="protein sequence ID" value="CAG8545170.1"/>
    <property type="molecule type" value="Genomic_DNA"/>
</dbReference>
<dbReference type="AlphaFoldDB" id="A0A9N9FLB0"/>
<organism evidence="1 2">
    <name type="scientific">Racocetra fulgida</name>
    <dbReference type="NCBI Taxonomy" id="60492"/>
    <lineage>
        <taxon>Eukaryota</taxon>
        <taxon>Fungi</taxon>
        <taxon>Fungi incertae sedis</taxon>
        <taxon>Mucoromycota</taxon>
        <taxon>Glomeromycotina</taxon>
        <taxon>Glomeromycetes</taxon>
        <taxon>Diversisporales</taxon>
        <taxon>Gigasporaceae</taxon>
        <taxon>Racocetra</taxon>
    </lineage>
</organism>
<accession>A0A9N9FLB0</accession>
<comment type="caution">
    <text evidence="1">The sequence shown here is derived from an EMBL/GenBank/DDBJ whole genome shotgun (WGS) entry which is preliminary data.</text>
</comment>
<name>A0A9N9FLB0_9GLOM</name>
<sequence length="126" mass="14870">MNYSLNNEIERSSMPTTPHMKVIPANQNAKSWVCTTNIANHLRAKHRIIEGKEKVEINYSLEQNKIDRITYHLIDWLIDDMQTFHVVDNQKFQKFIHELESFYSIPCKNSLYKKMSEAISTVEQNL</sequence>
<proteinExistence type="predicted"/>
<reference evidence="1" key="1">
    <citation type="submission" date="2021-06" db="EMBL/GenBank/DDBJ databases">
        <authorList>
            <person name="Kallberg Y."/>
            <person name="Tangrot J."/>
            <person name="Rosling A."/>
        </authorList>
    </citation>
    <scope>NUCLEOTIDE SEQUENCE</scope>
    <source>
        <strain evidence="1">IN212</strain>
    </source>
</reference>
<evidence type="ECO:0000313" key="1">
    <source>
        <dbReference type="EMBL" id="CAG8545170.1"/>
    </source>
</evidence>
<protein>
    <submittedName>
        <fullName evidence="1">5710_t:CDS:1</fullName>
    </submittedName>
</protein>
<keyword evidence="2" id="KW-1185">Reference proteome</keyword>
<dbReference type="OrthoDB" id="2334679at2759"/>
<gene>
    <name evidence="1" type="ORF">RFULGI_LOCUS4398</name>
</gene>
<feature type="non-terminal residue" evidence="1">
    <location>
        <position position="1"/>
    </location>
</feature>